<sequence length="428" mass="48205">MQLVVLGLNHRSAPVNVREVFSFDKSEVGDALNHVYEHEQVAECVLLSTCNRTELYAVLDDVAKPKEFMLHLLQHLKGCEDMHIEDDWFFVYEGRDLLAHLFNVASSLDSLVLGEGQILSQLKVAYITAYSRGLTGPIFNIIFQRAISVGKKVRTQTGIANTPVSVSYAAVNLAEDCLTKPMAEAKVLVLGAGEMSELTATHLQSKGVKSIFVSNRTYHKAELLAKRFGGEAIQFDKFIEQAKEADILITSTGAPHYIIGPEEAAKIAANRKGNPIVMIDIAVPRDIDPDVSDIKDVYLFNIDSLESVVEANKHQRELEAEKAKPIISEAIEELEEKLGYLSVRPMMVLLSDKAERIRKRELHRALAKLPDADDRLRKIMDNMSRMIVRKLLRDPMIRFGEVAGKDEENEYWKLFHDMFDLAKERKSL</sequence>
<evidence type="ECO:0000256" key="8">
    <source>
        <dbReference type="ARBA" id="ARBA00068659"/>
    </source>
</evidence>
<keyword evidence="6 9" id="KW-0627">Porphyrin biosynthesis</keyword>
<comment type="domain">
    <text evidence="9">Possesses an unusual extended V-shaped dimeric structure with each monomer consisting of three distinct domains arranged along a curved 'spinal' alpha-helix. The N-terminal catalytic domain specifically recognizes the glutamate moiety of the substrate. The second domain is the NADPH-binding domain, and the third C-terminal domain is responsible for dimerization.</text>
</comment>
<reference evidence="18 19" key="1">
    <citation type="submission" date="2018-06" db="EMBL/GenBank/DDBJ databases">
        <authorList>
            <consortium name="Pathogen Informatics"/>
            <person name="Doyle S."/>
        </authorList>
    </citation>
    <scope>NUCLEOTIDE SEQUENCE [LARGE SCALE GENOMIC DNA]</scope>
    <source>
        <strain evidence="18 19">NCTC12020</strain>
    </source>
</reference>
<feature type="active site" description="Nucleophile" evidence="9 10">
    <location>
        <position position="50"/>
    </location>
</feature>
<dbReference type="SUPFAM" id="SSF69075">
    <property type="entry name" value="Glutamyl tRNA-reductase dimerization domain"/>
    <property type="match status" value="1"/>
</dbReference>
<keyword evidence="19" id="KW-1185">Reference proteome</keyword>
<evidence type="ECO:0000256" key="5">
    <source>
        <dbReference type="ARBA" id="ARBA00023002"/>
    </source>
</evidence>
<dbReference type="SUPFAM" id="SSF69742">
    <property type="entry name" value="Glutamyl tRNA-reductase catalytic, N-terminal domain"/>
    <property type="match status" value="1"/>
</dbReference>
<dbReference type="InterPro" id="IPR036453">
    <property type="entry name" value="GluRdtase_dimer_dom_sf"/>
</dbReference>
<dbReference type="InterPro" id="IPR015895">
    <property type="entry name" value="4pyrrol_synth_GluRdtase_N"/>
</dbReference>
<evidence type="ECO:0000256" key="2">
    <source>
        <dbReference type="ARBA" id="ARBA00005916"/>
    </source>
</evidence>
<feature type="domain" description="Tetrapyrrole biosynthesis glutamyl-tRNA reductase dimerisation" evidence="15">
    <location>
        <begin position="322"/>
        <end position="421"/>
    </location>
</feature>
<feature type="domain" description="Glutamyl-tRNA reductase N-terminal" evidence="17">
    <location>
        <begin position="6"/>
        <end position="157"/>
    </location>
</feature>
<dbReference type="GO" id="GO:0050661">
    <property type="term" value="F:NADP binding"/>
    <property type="evidence" value="ECO:0007669"/>
    <property type="project" value="InterPro"/>
</dbReference>
<keyword evidence="4 9" id="KW-0521">NADP</keyword>
<dbReference type="EC" id="1.2.1.70" evidence="3 9"/>
<dbReference type="Gene3D" id="3.30.460.30">
    <property type="entry name" value="Glutamyl-tRNA reductase, N-terminal domain"/>
    <property type="match status" value="1"/>
</dbReference>
<evidence type="ECO:0000256" key="12">
    <source>
        <dbReference type="PIRSR" id="PIRSR000445-3"/>
    </source>
</evidence>
<dbReference type="EMBL" id="UHIO01000001">
    <property type="protein sequence ID" value="SUP42932.1"/>
    <property type="molecule type" value="Genomic_DNA"/>
</dbReference>
<accession>A0A380NKV9</accession>
<dbReference type="Pfam" id="PF05201">
    <property type="entry name" value="GlutR_N"/>
    <property type="match status" value="1"/>
</dbReference>
<evidence type="ECO:0000256" key="3">
    <source>
        <dbReference type="ARBA" id="ARBA00012970"/>
    </source>
</evidence>
<evidence type="ECO:0000256" key="9">
    <source>
        <dbReference type="HAMAP-Rule" id="MF_00087"/>
    </source>
</evidence>
<dbReference type="GO" id="GO:0019353">
    <property type="term" value="P:protoporphyrinogen IX biosynthetic process from glutamate"/>
    <property type="evidence" value="ECO:0007669"/>
    <property type="project" value="TreeGrafter"/>
</dbReference>
<dbReference type="HAMAP" id="MF_00087">
    <property type="entry name" value="Glu_tRNA_reductase"/>
    <property type="match status" value="1"/>
</dbReference>
<dbReference type="CDD" id="cd05213">
    <property type="entry name" value="NAD_bind_Glutamyl_tRNA_reduct"/>
    <property type="match status" value="1"/>
</dbReference>
<dbReference type="PANTHER" id="PTHR43013">
    <property type="entry name" value="GLUTAMYL-TRNA REDUCTASE"/>
    <property type="match status" value="1"/>
</dbReference>
<evidence type="ECO:0000256" key="13">
    <source>
        <dbReference type="PIRSR" id="PIRSR000445-4"/>
    </source>
</evidence>
<dbReference type="NCBIfam" id="TIGR01035">
    <property type="entry name" value="hemA"/>
    <property type="match status" value="1"/>
</dbReference>
<organism evidence="18 19">
    <name type="scientific">Veillonella criceti</name>
    <dbReference type="NCBI Taxonomy" id="103891"/>
    <lineage>
        <taxon>Bacteria</taxon>
        <taxon>Bacillati</taxon>
        <taxon>Bacillota</taxon>
        <taxon>Negativicutes</taxon>
        <taxon>Veillonellales</taxon>
        <taxon>Veillonellaceae</taxon>
        <taxon>Veillonella</taxon>
    </lineage>
</organism>
<evidence type="ECO:0000259" key="16">
    <source>
        <dbReference type="Pfam" id="PF01488"/>
    </source>
</evidence>
<proteinExistence type="inferred from homology"/>
<dbReference type="InterPro" id="IPR036343">
    <property type="entry name" value="GluRdtase_N_sf"/>
</dbReference>
<gene>
    <name evidence="9 18" type="primary">hemA</name>
    <name evidence="18" type="ORF">NCTC12020_00997</name>
</gene>
<dbReference type="PANTHER" id="PTHR43013:SF1">
    <property type="entry name" value="GLUTAMYL-TRNA REDUCTASE"/>
    <property type="match status" value="1"/>
</dbReference>
<evidence type="ECO:0000259" key="15">
    <source>
        <dbReference type="Pfam" id="PF00745"/>
    </source>
</evidence>
<evidence type="ECO:0000256" key="6">
    <source>
        <dbReference type="ARBA" id="ARBA00023244"/>
    </source>
</evidence>
<dbReference type="InterPro" id="IPR015896">
    <property type="entry name" value="4pyrrol_synth_GluRdtase_dimer"/>
</dbReference>
<comment type="pathway">
    <text evidence="1 9 14">Porphyrin-containing compound metabolism; protoporphyrin-IX biosynthesis; 5-aminolevulinate from L-glutamyl-tRNA(Glu): step 1/2.</text>
</comment>
<evidence type="ECO:0000256" key="1">
    <source>
        <dbReference type="ARBA" id="ARBA00005059"/>
    </source>
</evidence>
<dbReference type="InterPro" id="IPR018214">
    <property type="entry name" value="GluRdtase_CS"/>
</dbReference>
<evidence type="ECO:0000256" key="11">
    <source>
        <dbReference type="PIRSR" id="PIRSR000445-2"/>
    </source>
</evidence>
<feature type="binding site" evidence="9 11">
    <location>
        <position position="110"/>
    </location>
    <ligand>
        <name>substrate</name>
    </ligand>
</feature>
<comment type="subunit">
    <text evidence="9">Homodimer.</text>
</comment>
<dbReference type="InterPro" id="IPR000343">
    <property type="entry name" value="4pyrrol_synth_GluRdtase"/>
</dbReference>
<dbReference type="Pfam" id="PF00745">
    <property type="entry name" value="GlutR_dimer"/>
    <property type="match status" value="1"/>
</dbReference>
<dbReference type="GO" id="GO:0008883">
    <property type="term" value="F:glutamyl-tRNA reductase activity"/>
    <property type="evidence" value="ECO:0007669"/>
    <property type="project" value="UniProtKB-UniRule"/>
</dbReference>
<dbReference type="RefSeq" id="WP_115310193.1">
    <property type="nucleotide sequence ID" value="NZ_UHIO01000001.1"/>
</dbReference>
<dbReference type="FunFam" id="3.40.50.720:FF:000031">
    <property type="entry name" value="Glutamyl-tRNA reductase"/>
    <property type="match status" value="1"/>
</dbReference>
<evidence type="ECO:0000256" key="14">
    <source>
        <dbReference type="RuleBase" id="RU000584"/>
    </source>
</evidence>
<name>A0A380NKV9_9FIRM</name>
<dbReference type="PIRSF" id="PIRSF000445">
    <property type="entry name" value="4pyrrol_synth_GluRdtase"/>
    <property type="match status" value="1"/>
</dbReference>
<evidence type="ECO:0000313" key="18">
    <source>
        <dbReference type="EMBL" id="SUP42932.1"/>
    </source>
</evidence>
<feature type="binding site" evidence="9 11">
    <location>
        <begin position="49"/>
        <end position="52"/>
    </location>
    <ligand>
        <name>substrate</name>
    </ligand>
</feature>
<feature type="binding site" evidence="9 12">
    <location>
        <begin position="191"/>
        <end position="196"/>
    </location>
    <ligand>
        <name>NADP(+)</name>
        <dbReference type="ChEBI" id="CHEBI:58349"/>
    </ligand>
</feature>
<dbReference type="Pfam" id="PF01488">
    <property type="entry name" value="Shikimate_DH"/>
    <property type="match status" value="1"/>
</dbReference>
<comment type="function">
    <text evidence="9">Catalyzes the NADPH-dependent reduction of glutamyl-tRNA(Glu) to glutamate 1-semialdehyde (GSA).</text>
</comment>
<dbReference type="SUPFAM" id="SSF51735">
    <property type="entry name" value="NAD(P)-binding Rossmann-fold domains"/>
    <property type="match status" value="1"/>
</dbReference>
<dbReference type="UniPathway" id="UPA00251">
    <property type="reaction ID" value="UER00316"/>
</dbReference>
<dbReference type="PROSITE" id="PS00747">
    <property type="entry name" value="GLUTR"/>
    <property type="match status" value="1"/>
</dbReference>
<evidence type="ECO:0000256" key="10">
    <source>
        <dbReference type="PIRSR" id="PIRSR000445-1"/>
    </source>
</evidence>
<evidence type="ECO:0000256" key="7">
    <source>
        <dbReference type="ARBA" id="ARBA00047464"/>
    </source>
</evidence>
<dbReference type="InterPro" id="IPR036291">
    <property type="entry name" value="NAD(P)-bd_dom_sf"/>
</dbReference>
<feature type="site" description="Important for activity" evidence="9 13">
    <location>
        <position position="100"/>
    </location>
</feature>
<dbReference type="Proteomes" id="UP000255367">
    <property type="component" value="Unassembled WGS sequence"/>
</dbReference>
<feature type="domain" description="Quinate/shikimate 5-dehydrogenase/glutamyl-tRNA reductase" evidence="16">
    <location>
        <begin position="175"/>
        <end position="308"/>
    </location>
</feature>
<feature type="binding site" evidence="9 11">
    <location>
        <begin position="115"/>
        <end position="117"/>
    </location>
    <ligand>
        <name>substrate</name>
    </ligand>
</feature>
<feature type="binding site" evidence="9 11">
    <location>
        <position position="121"/>
    </location>
    <ligand>
        <name>substrate</name>
    </ligand>
</feature>
<evidence type="ECO:0000313" key="19">
    <source>
        <dbReference type="Proteomes" id="UP000255367"/>
    </source>
</evidence>
<comment type="similarity">
    <text evidence="2 9 14">Belongs to the glutamyl-tRNA reductase family.</text>
</comment>
<comment type="catalytic activity">
    <reaction evidence="7 9 14">
        <text>(S)-4-amino-5-oxopentanoate + tRNA(Glu) + NADP(+) = L-glutamyl-tRNA(Glu) + NADPH + H(+)</text>
        <dbReference type="Rhea" id="RHEA:12344"/>
        <dbReference type="Rhea" id="RHEA-COMP:9663"/>
        <dbReference type="Rhea" id="RHEA-COMP:9680"/>
        <dbReference type="ChEBI" id="CHEBI:15378"/>
        <dbReference type="ChEBI" id="CHEBI:57501"/>
        <dbReference type="ChEBI" id="CHEBI:57783"/>
        <dbReference type="ChEBI" id="CHEBI:58349"/>
        <dbReference type="ChEBI" id="CHEBI:78442"/>
        <dbReference type="ChEBI" id="CHEBI:78520"/>
        <dbReference type="EC" id="1.2.1.70"/>
    </reaction>
</comment>
<dbReference type="InterPro" id="IPR006151">
    <property type="entry name" value="Shikm_DH/Glu-tRNA_Rdtase"/>
</dbReference>
<dbReference type="AlphaFoldDB" id="A0A380NKV9"/>
<dbReference type="FunFam" id="3.30.460.30:FF:000001">
    <property type="entry name" value="Glutamyl-tRNA reductase"/>
    <property type="match status" value="1"/>
</dbReference>
<protein>
    <recommendedName>
        <fullName evidence="8 9">Glutamyl-tRNA reductase</fullName>
        <shortName evidence="9">GluTR</shortName>
        <ecNumber evidence="3 9">1.2.1.70</ecNumber>
    </recommendedName>
</protein>
<dbReference type="OrthoDB" id="110209at2"/>
<evidence type="ECO:0000259" key="17">
    <source>
        <dbReference type="Pfam" id="PF05201"/>
    </source>
</evidence>
<keyword evidence="5 9" id="KW-0560">Oxidoreductase</keyword>
<dbReference type="Gene3D" id="3.40.50.720">
    <property type="entry name" value="NAD(P)-binding Rossmann-like Domain"/>
    <property type="match status" value="1"/>
</dbReference>
<comment type="miscellaneous">
    <text evidence="9">During catalysis, the active site Cys acts as a nucleophile attacking the alpha-carbonyl group of tRNA-bound glutamate with the formation of a thioester intermediate between enzyme and glutamate, and the concomitant release of tRNA(Glu). The thioester intermediate is finally reduced by direct hydride transfer from NADPH, to form the product GSA.</text>
</comment>
<evidence type="ECO:0000256" key="4">
    <source>
        <dbReference type="ARBA" id="ARBA00022857"/>
    </source>
</evidence>